<keyword evidence="4" id="KW-1185">Reference proteome</keyword>
<dbReference type="SUPFAM" id="SSF53254">
    <property type="entry name" value="Phosphoglycerate mutase-like"/>
    <property type="match status" value="1"/>
</dbReference>
<dbReference type="PANTHER" id="PTHR48100:SF59">
    <property type="entry name" value="ADENOSYLCOBALAMIN_ALPHA-RIBAZOLE PHOSPHATASE"/>
    <property type="match status" value="1"/>
</dbReference>
<dbReference type="Proteomes" id="UP000295097">
    <property type="component" value="Unassembled WGS sequence"/>
</dbReference>
<protein>
    <submittedName>
        <fullName evidence="3">Putative phosphoglycerate mutase</fullName>
    </submittedName>
</protein>
<sequence length="197" mass="22128">MQIYVIRHGQTDWNAEARLQGQKDIPLNETGRGQANQNGKALAELLGDETRLFDFISSPLSRTRETMERVRAAMGLTPELYRTDDRLRELSFGDWEGKTLKEVGEERPELLAEREKDKWSFVPPGDEAESYEILSWRIGAWLKEVVGPTVCVAHGGVIRALFRVVANTPTAEASELAIPQNNILRIDPEAGTIGWVL</sequence>
<evidence type="ECO:0000313" key="3">
    <source>
        <dbReference type="EMBL" id="TCT37331.1"/>
    </source>
</evidence>
<dbReference type="GO" id="GO:0005737">
    <property type="term" value="C:cytoplasm"/>
    <property type="evidence" value="ECO:0007669"/>
    <property type="project" value="TreeGrafter"/>
</dbReference>
<dbReference type="SMART" id="SM00855">
    <property type="entry name" value="PGAM"/>
    <property type="match status" value="1"/>
</dbReference>
<dbReference type="PROSITE" id="PS00175">
    <property type="entry name" value="PG_MUTASE"/>
    <property type="match status" value="1"/>
</dbReference>
<dbReference type="Pfam" id="PF00300">
    <property type="entry name" value="His_Phos_1"/>
    <property type="match status" value="1"/>
</dbReference>
<evidence type="ECO:0000256" key="2">
    <source>
        <dbReference type="PIRSR" id="PIRSR613078-2"/>
    </source>
</evidence>
<dbReference type="PIRSF" id="PIRSF000709">
    <property type="entry name" value="6PFK_2-Ptase"/>
    <property type="match status" value="1"/>
</dbReference>
<dbReference type="OrthoDB" id="9781415at2"/>
<name>A0A4R3NP85_9HYPH</name>
<dbReference type="RefSeq" id="WP_132312223.1">
    <property type="nucleotide sequence ID" value="NZ_SMAR01000019.1"/>
</dbReference>
<dbReference type="CDD" id="cd07067">
    <property type="entry name" value="HP_PGM_like"/>
    <property type="match status" value="1"/>
</dbReference>
<proteinExistence type="predicted"/>
<accession>A0A4R3NP85</accession>
<dbReference type="AlphaFoldDB" id="A0A4R3NP85"/>
<feature type="binding site" evidence="2">
    <location>
        <begin position="7"/>
        <end position="14"/>
    </location>
    <ligand>
        <name>substrate</name>
    </ligand>
</feature>
<feature type="active site" description="Proton donor/acceptor" evidence="1">
    <location>
        <position position="89"/>
    </location>
</feature>
<dbReference type="GO" id="GO:0016791">
    <property type="term" value="F:phosphatase activity"/>
    <property type="evidence" value="ECO:0007669"/>
    <property type="project" value="TreeGrafter"/>
</dbReference>
<dbReference type="InterPro" id="IPR013078">
    <property type="entry name" value="His_Pase_superF_clade-1"/>
</dbReference>
<organism evidence="3 4">
    <name type="scientific">Martelella mediterranea</name>
    <dbReference type="NCBI Taxonomy" id="293089"/>
    <lineage>
        <taxon>Bacteria</taxon>
        <taxon>Pseudomonadati</taxon>
        <taxon>Pseudomonadota</taxon>
        <taxon>Alphaproteobacteria</taxon>
        <taxon>Hyphomicrobiales</taxon>
        <taxon>Aurantimonadaceae</taxon>
        <taxon>Martelella</taxon>
    </lineage>
</organism>
<dbReference type="InterPro" id="IPR029033">
    <property type="entry name" value="His_PPase_superfam"/>
</dbReference>
<dbReference type="InterPro" id="IPR001345">
    <property type="entry name" value="PG/BPGM_mutase_AS"/>
</dbReference>
<dbReference type="PANTHER" id="PTHR48100">
    <property type="entry name" value="BROAD-SPECIFICITY PHOSPHATASE YOR283W-RELATED"/>
    <property type="match status" value="1"/>
</dbReference>
<evidence type="ECO:0000256" key="1">
    <source>
        <dbReference type="PIRSR" id="PIRSR613078-1"/>
    </source>
</evidence>
<feature type="active site" description="Tele-phosphohistidine intermediate" evidence="1">
    <location>
        <position position="8"/>
    </location>
</feature>
<feature type="binding site" evidence="2">
    <location>
        <position position="62"/>
    </location>
    <ligand>
        <name>substrate</name>
    </ligand>
</feature>
<gene>
    <name evidence="3" type="ORF">EDC90_101968</name>
</gene>
<comment type="caution">
    <text evidence="3">The sequence shown here is derived from an EMBL/GenBank/DDBJ whole genome shotgun (WGS) entry which is preliminary data.</text>
</comment>
<dbReference type="Gene3D" id="3.40.50.1240">
    <property type="entry name" value="Phosphoglycerate mutase-like"/>
    <property type="match status" value="1"/>
</dbReference>
<dbReference type="EMBL" id="SMAR01000019">
    <property type="protein sequence ID" value="TCT37331.1"/>
    <property type="molecule type" value="Genomic_DNA"/>
</dbReference>
<evidence type="ECO:0000313" key="4">
    <source>
        <dbReference type="Proteomes" id="UP000295097"/>
    </source>
</evidence>
<dbReference type="InterPro" id="IPR050275">
    <property type="entry name" value="PGM_Phosphatase"/>
</dbReference>
<reference evidence="3 4" key="1">
    <citation type="submission" date="2019-03" db="EMBL/GenBank/DDBJ databases">
        <title>Freshwater and sediment microbial communities from various areas in North America, analyzing microbe dynamics in response to fracking.</title>
        <authorList>
            <person name="Lamendella R."/>
        </authorList>
    </citation>
    <scope>NUCLEOTIDE SEQUENCE [LARGE SCALE GENOMIC DNA]</scope>
    <source>
        <strain evidence="3 4">175.2</strain>
    </source>
</reference>